<name>A0A7X6IC21_9BACT</name>
<dbReference type="SUPFAM" id="SSF56784">
    <property type="entry name" value="HAD-like"/>
    <property type="match status" value="1"/>
</dbReference>
<evidence type="ECO:0000313" key="5">
    <source>
        <dbReference type="EMBL" id="NKE72356.1"/>
    </source>
</evidence>
<dbReference type="PANTHER" id="PTHR43434">
    <property type="entry name" value="PHOSPHOGLYCOLATE PHOSPHATASE"/>
    <property type="match status" value="1"/>
</dbReference>
<dbReference type="InterPro" id="IPR050155">
    <property type="entry name" value="HAD-like_hydrolase_sf"/>
</dbReference>
<keyword evidence="5" id="KW-0378">Hydrolase</keyword>
<dbReference type="Pfam" id="PF13419">
    <property type="entry name" value="HAD_2"/>
    <property type="match status" value="1"/>
</dbReference>
<comment type="caution">
    <text evidence="5">The sequence shown here is derived from an EMBL/GenBank/DDBJ whole genome shotgun (WGS) entry which is preliminary data.</text>
</comment>
<dbReference type="Proteomes" id="UP000534783">
    <property type="component" value="Unassembled WGS sequence"/>
</dbReference>
<evidence type="ECO:0000256" key="2">
    <source>
        <dbReference type="ARBA" id="ARBA00004818"/>
    </source>
</evidence>
<dbReference type="EMBL" id="VTOW01000003">
    <property type="protein sequence ID" value="NKE72356.1"/>
    <property type="molecule type" value="Genomic_DNA"/>
</dbReference>
<evidence type="ECO:0000256" key="3">
    <source>
        <dbReference type="ARBA" id="ARBA00006171"/>
    </source>
</evidence>
<evidence type="ECO:0000313" key="6">
    <source>
        <dbReference type="Proteomes" id="UP000534783"/>
    </source>
</evidence>
<protein>
    <recommendedName>
        <fullName evidence="4">phosphoglycolate phosphatase</fullName>
        <ecNumber evidence="4">3.1.3.18</ecNumber>
    </recommendedName>
</protein>
<reference evidence="5 6" key="1">
    <citation type="journal article" date="2020" name="Nature">
        <title>Bacterial chemolithoautotrophy via manganese oxidation.</title>
        <authorList>
            <person name="Yu H."/>
            <person name="Leadbetter J.R."/>
        </authorList>
    </citation>
    <scope>NUCLEOTIDE SEQUENCE [LARGE SCALE GENOMIC DNA]</scope>
    <source>
        <strain evidence="5 6">Mn-1</strain>
    </source>
</reference>
<dbReference type="InterPro" id="IPR041492">
    <property type="entry name" value="HAD_2"/>
</dbReference>
<dbReference type="PANTHER" id="PTHR43434:SF1">
    <property type="entry name" value="PHOSPHOGLYCOLATE PHOSPHATASE"/>
    <property type="match status" value="1"/>
</dbReference>
<evidence type="ECO:0000256" key="4">
    <source>
        <dbReference type="ARBA" id="ARBA00013078"/>
    </source>
</evidence>
<dbReference type="Gene3D" id="1.10.150.240">
    <property type="entry name" value="Putative phosphatase, domain 2"/>
    <property type="match status" value="1"/>
</dbReference>
<gene>
    <name evidence="5" type="ORF">MNODULE_16520</name>
</gene>
<dbReference type="SFLD" id="SFLDG01129">
    <property type="entry name" value="C1.5:_HAD__Beta-PGM__Phosphata"/>
    <property type="match status" value="1"/>
</dbReference>
<organism evidence="5 6">
    <name type="scientific">Candidatus Manganitrophus noduliformans</name>
    <dbReference type="NCBI Taxonomy" id="2606439"/>
    <lineage>
        <taxon>Bacteria</taxon>
        <taxon>Pseudomonadati</taxon>
        <taxon>Nitrospirota</taxon>
        <taxon>Nitrospiria</taxon>
        <taxon>Candidatus Troglogloeales</taxon>
        <taxon>Candidatus Manganitrophaceae</taxon>
        <taxon>Candidatus Manganitrophus</taxon>
    </lineage>
</organism>
<comment type="similarity">
    <text evidence="3">Belongs to the HAD-like hydrolase superfamily. CbbY/CbbZ/Gph/YieH family.</text>
</comment>
<comment type="catalytic activity">
    <reaction evidence="1">
        <text>2-phosphoglycolate + H2O = glycolate + phosphate</text>
        <dbReference type="Rhea" id="RHEA:14369"/>
        <dbReference type="ChEBI" id="CHEBI:15377"/>
        <dbReference type="ChEBI" id="CHEBI:29805"/>
        <dbReference type="ChEBI" id="CHEBI:43474"/>
        <dbReference type="ChEBI" id="CHEBI:58033"/>
        <dbReference type="EC" id="3.1.3.18"/>
    </reaction>
</comment>
<sequence length="235" mass="25811">MSCMICFDLDGTLEDSRRDMISAAHRVRERLGLPRRTDEAVLPWVNKGMEQLYQACFDDYLQADEGGRMEEVRRRYEADYLENAVCETKLYPGISDAVKRLSLIGPLVVVTNKPERISRRLLDLLGIGKFFADVIGGDTCSATKPDPRVLKEAALCCGFISDKGRAVMIGDSAADIKMGRAFGAATVWCAWGYVDRPGEQPDCIAPSPEVLPALVQTLLTLPPNPIRSRDAAGAS</sequence>
<dbReference type="InterPro" id="IPR036412">
    <property type="entry name" value="HAD-like_sf"/>
</dbReference>
<dbReference type="InterPro" id="IPR006439">
    <property type="entry name" value="HAD-SF_hydro_IA"/>
</dbReference>
<dbReference type="NCBIfam" id="TIGR01549">
    <property type="entry name" value="HAD-SF-IA-v1"/>
    <property type="match status" value="1"/>
</dbReference>
<dbReference type="Gene3D" id="3.40.50.1000">
    <property type="entry name" value="HAD superfamily/HAD-like"/>
    <property type="match status" value="1"/>
</dbReference>
<dbReference type="AlphaFoldDB" id="A0A7X6IC21"/>
<accession>A0A7X6IC21</accession>
<evidence type="ECO:0000256" key="1">
    <source>
        <dbReference type="ARBA" id="ARBA00000830"/>
    </source>
</evidence>
<keyword evidence="6" id="KW-1185">Reference proteome</keyword>
<dbReference type="InterPro" id="IPR023198">
    <property type="entry name" value="PGP-like_dom2"/>
</dbReference>
<dbReference type="GO" id="GO:0006281">
    <property type="term" value="P:DNA repair"/>
    <property type="evidence" value="ECO:0007669"/>
    <property type="project" value="TreeGrafter"/>
</dbReference>
<dbReference type="RefSeq" id="WP_168061911.1">
    <property type="nucleotide sequence ID" value="NZ_VTOW01000003.1"/>
</dbReference>
<dbReference type="GO" id="GO:0005829">
    <property type="term" value="C:cytosol"/>
    <property type="evidence" value="ECO:0007669"/>
    <property type="project" value="TreeGrafter"/>
</dbReference>
<dbReference type="GO" id="GO:0008967">
    <property type="term" value="F:phosphoglycolate phosphatase activity"/>
    <property type="evidence" value="ECO:0007669"/>
    <property type="project" value="UniProtKB-EC"/>
</dbReference>
<proteinExistence type="inferred from homology"/>
<dbReference type="EC" id="3.1.3.18" evidence="4"/>
<dbReference type="InterPro" id="IPR023214">
    <property type="entry name" value="HAD_sf"/>
</dbReference>
<dbReference type="SFLD" id="SFLDS00003">
    <property type="entry name" value="Haloacid_Dehalogenase"/>
    <property type="match status" value="1"/>
</dbReference>
<comment type="pathway">
    <text evidence="2">Organic acid metabolism; glycolate biosynthesis; glycolate from 2-phosphoglycolate: step 1/1.</text>
</comment>